<reference evidence="2" key="1">
    <citation type="journal article" date="2015" name="Nature">
        <title>Complex archaea that bridge the gap between prokaryotes and eukaryotes.</title>
        <authorList>
            <person name="Spang A."/>
            <person name="Saw J.H."/>
            <person name="Jorgensen S.L."/>
            <person name="Zaremba-Niedzwiedzka K."/>
            <person name="Martijn J."/>
            <person name="Lind A.E."/>
            <person name="van Eijk R."/>
            <person name="Schleper C."/>
            <person name="Guy L."/>
            <person name="Ettema T.J."/>
        </authorList>
    </citation>
    <scope>NUCLEOTIDE SEQUENCE</scope>
</reference>
<feature type="transmembrane region" description="Helical" evidence="1">
    <location>
        <begin position="220"/>
        <end position="244"/>
    </location>
</feature>
<name>A0A0F9R8M5_9ZZZZ</name>
<organism evidence="2">
    <name type="scientific">marine sediment metagenome</name>
    <dbReference type="NCBI Taxonomy" id="412755"/>
    <lineage>
        <taxon>unclassified sequences</taxon>
        <taxon>metagenomes</taxon>
        <taxon>ecological metagenomes</taxon>
    </lineage>
</organism>
<dbReference type="AlphaFoldDB" id="A0A0F9R8M5"/>
<dbReference type="EMBL" id="LAZR01001001">
    <property type="protein sequence ID" value="KKN52850.1"/>
    <property type="molecule type" value="Genomic_DNA"/>
</dbReference>
<evidence type="ECO:0000256" key="1">
    <source>
        <dbReference type="SAM" id="Phobius"/>
    </source>
</evidence>
<gene>
    <name evidence="2" type="ORF">LCGC14_0608180</name>
</gene>
<accession>A0A0F9R8M5</accession>
<keyword evidence="1" id="KW-1133">Transmembrane helix</keyword>
<evidence type="ECO:0000313" key="2">
    <source>
        <dbReference type="EMBL" id="KKN52850.1"/>
    </source>
</evidence>
<comment type="caution">
    <text evidence="2">The sequence shown here is derived from an EMBL/GenBank/DDBJ whole genome shotgun (WGS) entry which is preliminary data.</text>
</comment>
<protein>
    <submittedName>
        <fullName evidence="2">Uncharacterized protein</fullName>
    </submittedName>
</protein>
<keyword evidence="1" id="KW-0472">Membrane</keyword>
<sequence>MVKLLKCKMLLISILSLLISNSLILTDVVGLEYGVGVNKNDELIWKCKVSNNLELDNLFGSDWDNGGIFNNISKGSMMKWKIYNIETNSSLIKIEVDIWFWIKDLNWGVKDNETQITYLTDPNNYSAGLSFINYKSLVPFWFPMPVGEYMGGLKLNPWYDVDNRVLPTLNVDIKKNGIFPGYPNENLKIIAIYNDQGILNSYKLYTKDNMVILDIAYDFLPFYVIPTIVILVSIFTIGIIIYIIKKNKSSKNQLMPRK</sequence>
<keyword evidence="1" id="KW-0812">Transmembrane</keyword>
<proteinExistence type="predicted"/>